<gene>
    <name evidence="3" type="ORF">K489DRAFT_97893</name>
</gene>
<reference evidence="3" key="3">
    <citation type="submission" date="2025-08" db="UniProtKB">
        <authorList>
            <consortium name="RefSeq"/>
        </authorList>
    </citation>
    <scope>IDENTIFICATION</scope>
    <source>
        <strain evidence="3">CBS 342.82</strain>
    </source>
</reference>
<feature type="region of interest" description="Disordered" evidence="1">
    <location>
        <begin position="85"/>
        <end position="111"/>
    </location>
</feature>
<dbReference type="RefSeq" id="XP_033462799.1">
    <property type="nucleotide sequence ID" value="XM_033609096.1"/>
</dbReference>
<evidence type="ECO:0000313" key="3">
    <source>
        <dbReference type="RefSeq" id="XP_033462799.1"/>
    </source>
</evidence>
<feature type="compositionally biased region" description="Basic and acidic residues" evidence="1">
    <location>
        <begin position="85"/>
        <end position="94"/>
    </location>
</feature>
<name>A0A6J3MD08_9PEZI</name>
<proteinExistence type="predicted"/>
<reference evidence="3" key="2">
    <citation type="submission" date="2020-04" db="EMBL/GenBank/DDBJ databases">
        <authorList>
            <consortium name="NCBI Genome Project"/>
        </authorList>
    </citation>
    <scope>NUCLEOTIDE SEQUENCE</scope>
    <source>
        <strain evidence="3">CBS 342.82</strain>
    </source>
</reference>
<reference evidence="3" key="1">
    <citation type="submission" date="2020-01" db="EMBL/GenBank/DDBJ databases">
        <authorList>
            <consortium name="DOE Joint Genome Institute"/>
            <person name="Haridas S."/>
            <person name="Albert R."/>
            <person name="Binder M."/>
            <person name="Bloem J."/>
            <person name="Labutti K."/>
            <person name="Salamov A."/>
            <person name="Andreopoulos B."/>
            <person name="Baker S.E."/>
            <person name="Barry K."/>
            <person name="Bills G."/>
            <person name="Bluhm B.H."/>
            <person name="Cannon C."/>
            <person name="Castanera R."/>
            <person name="Culley D.E."/>
            <person name="Daum C."/>
            <person name="Ezra D."/>
            <person name="Gonzalez J.B."/>
            <person name="Henrissat B."/>
            <person name="Kuo A."/>
            <person name="Liang C."/>
            <person name="Lipzen A."/>
            <person name="Lutzoni F."/>
            <person name="Magnuson J."/>
            <person name="Mondo S."/>
            <person name="Nolan M."/>
            <person name="Ohm R."/>
            <person name="Pangilinan J."/>
            <person name="Park H.-J."/>
            <person name="Ramirez L."/>
            <person name="Alfaro M."/>
            <person name="Sun H."/>
            <person name="Tritt A."/>
            <person name="Yoshinaga Y."/>
            <person name="Zwiers L.-H."/>
            <person name="Turgeon B.G."/>
            <person name="Goodwin S.B."/>
            <person name="Spatafora J.W."/>
            <person name="Crous P.W."/>
            <person name="Grigoriev I.V."/>
        </authorList>
    </citation>
    <scope>NUCLEOTIDE SEQUENCE</scope>
    <source>
        <strain evidence="3">CBS 342.82</strain>
    </source>
</reference>
<sequence length="111" mass="12769">MRIRDDLDRKKRLFVRQRHGTGPARFSKGLCTEHCALLSSCRHHRSSSQNDTLVDLPKSFLATSSDLSNKEAECTRIRPRIVQKRGSEVKESANSRHARRAMSRAWWAGHE</sequence>
<protein>
    <submittedName>
        <fullName evidence="3">Uncharacterized protein</fullName>
    </submittedName>
</protein>
<keyword evidence="2" id="KW-1185">Reference proteome</keyword>
<accession>A0A6J3MD08</accession>
<dbReference type="GeneID" id="54366897"/>
<evidence type="ECO:0000256" key="1">
    <source>
        <dbReference type="SAM" id="MobiDB-lite"/>
    </source>
</evidence>
<dbReference type="AlphaFoldDB" id="A0A6J3MD08"/>
<organism evidence="3">
    <name type="scientific">Dissoconium aciculare CBS 342.82</name>
    <dbReference type="NCBI Taxonomy" id="1314786"/>
    <lineage>
        <taxon>Eukaryota</taxon>
        <taxon>Fungi</taxon>
        <taxon>Dikarya</taxon>
        <taxon>Ascomycota</taxon>
        <taxon>Pezizomycotina</taxon>
        <taxon>Dothideomycetes</taxon>
        <taxon>Dothideomycetidae</taxon>
        <taxon>Mycosphaerellales</taxon>
        <taxon>Dissoconiaceae</taxon>
        <taxon>Dissoconium</taxon>
    </lineage>
</organism>
<evidence type="ECO:0000313" key="2">
    <source>
        <dbReference type="Proteomes" id="UP000504637"/>
    </source>
</evidence>
<dbReference type="Proteomes" id="UP000504637">
    <property type="component" value="Unplaced"/>
</dbReference>